<dbReference type="PANTHER" id="PTHR11831:SF4">
    <property type="entry name" value="SMALL RIBOSOMAL SUBUNIT PROTEIN US4M"/>
    <property type="match status" value="1"/>
</dbReference>
<dbReference type="Pfam" id="PF00163">
    <property type="entry name" value="Ribosomal_S4"/>
    <property type="match status" value="1"/>
</dbReference>
<keyword evidence="7 13" id="KW-0699">rRNA-binding</keyword>
<evidence type="ECO:0000256" key="11">
    <source>
        <dbReference type="ARBA" id="ARBA00025813"/>
    </source>
</evidence>
<name>A0A344AIN1_9MONI</name>
<accession>A0A344AIN1</accession>
<dbReference type="InterPro" id="IPR022801">
    <property type="entry name" value="Ribosomal_uS4"/>
</dbReference>
<dbReference type="InterPro" id="IPR002942">
    <property type="entry name" value="S4_RNA-bd"/>
</dbReference>
<dbReference type="GO" id="GO:0015935">
    <property type="term" value="C:small ribosomal subunit"/>
    <property type="evidence" value="ECO:0007669"/>
    <property type="project" value="InterPro"/>
</dbReference>
<dbReference type="InterPro" id="IPR005709">
    <property type="entry name" value="Ribosomal_uS4_bac-type"/>
</dbReference>
<dbReference type="InterPro" id="IPR036986">
    <property type="entry name" value="S4_RNA-bd_sf"/>
</dbReference>
<dbReference type="AlphaFoldDB" id="A0A344AIN1"/>
<gene>
    <name evidence="13 16" type="primary">rps4</name>
</gene>
<dbReference type="Pfam" id="PF01479">
    <property type="entry name" value="S4"/>
    <property type="match status" value="1"/>
</dbReference>
<evidence type="ECO:0000256" key="13">
    <source>
        <dbReference type="HAMAP-Rule" id="MF_01306"/>
    </source>
</evidence>
<organism evidence="16">
    <name type="scientific">Gymnosphaera podophylla</name>
    <dbReference type="NCBI Taxonomy" id="204585"/>
    <lineage>
        <taxon>Eukaryota</taxon>
        <taxon>Viridiplantae</taxon>
        <taxon>Streptophyta</taxon>
        <taxon>Embryophyta</taxon>
        <taxon>Tracheophyta</taxon>
        <taxon>Polypodiopsida</taxon>
        <taxon>Polypodiidae</taxon>
        <taxon>Cyatheales</taxon>
        <taxon>Cyatheaceae</taxon>
        <taxon>Gymnosphaera</taxon>
    </lineage>
</organism>
<evidence type="ECO:0000259" key="14">
    <source>
        <dbReference type="SMART" id="SM00363"/>
    </source>
</evidence>
<feature type="domain" description="Small ribosomal subunit protein uS4 N-terminal" evidence="15">
    <location>
        <begin position="3"/>
        <end position="90"/>
    </location>
</feature>
<dbReference type="EMBL" id="MG262389">
    <property type="protein sequence ID" value="AWV63372.1"/>
    <property type="molecule type" value="Genomic_DNA"/>
</dbReference>
<evidence type="ECO:0000256" key="7">
    <source>
        <dbReference type="ARBA" id="ARBA00022730"/>
    </source>
</evidence>
<dbReference type="CDD" id="cd00165">
    <property type="entry name" value="S4"/>
    <property type="match status" value="1"/>
</dbReference>
<dbReference type="RefSeq" id="YP_009502319.1">
    <property type="nucleotide sequence ID" value="NC_038150.1"/>
</dbReference>
<keyword evidence="9 13" id="KW-0689">Ribosomal protein</keyword>
<geneLocation type="chloroplast" evidence="16"/>
<evidence type="ECO:0000256" key="1">
    <source>
        <dbReference type="ARBA" id="ARBA00003004"/>
    </source>
</evidence>
<comment type="function">
    <text evidence="1 13">With S5 and S12 plays an important role in translational accuracy.</text>
</comment>
<evidence type="ECO:0000256" key="2">
    <source>
        <dbReference type="ARBA" id="ARBA00003866"/>
    </source>
</evidence>
<dbReference type="GO" id="GO:0006412">
    <property type="term" value="P:translation"/>
    <property type="evidence" value="ECO:0007669"/>
    <property type="project" value="UniProtKB-UniRule"/>
</dbReference>
<dbReference type="NCBIfam" id="NF003717">
    <property type="entry name" value="PRK05327.1"/>
    <property type="match status" value="1"/>
</dbReference>
<keyword evidence="8 13" id="KW-0694">RNA-binding</keyword>
<comment type="function">
    <text evidence="2 13">One of the primary rRNA binding proteins, it binds directly to 16S rRNA where it nucleates assembly of the body of the 30S subunit.</text>
</comment>
<evidence type="ECO:0000256" key="12">
    <source>
        <dbReference type="ARBA" id="ARBA00035158"/>
    </source>
</evidence>
<evidence type="ECO:0000256" key="5">
    <source>
        <dbReference type="ARBA" id="ARBA00022528"/>
    </source>
</evidence>
<comment type="subunit">
    <text evidence="11 13">Part of the 30S ribosomal subunit. Contacts protein S5. The interaction surface between S4 and S5 is involved in control of translational fidelity.</text>
</comment>
<dbReference type="GO" id="GO:0003735">
    <property type="term" value="F:structural constituent of ribosome"/>
    <property type="evidence" value="ECO:0007669"/>
    <property type="project" value="InterPro"/>
</dbReference>
<evidence type="ECO:0000256" key="10">
    <source>
        <dbReference type="ARBA" id="ARBA00023274"/>
    </source>
</evidence>
<evidence type="ECO:0000256" key="3">
    <source>
        <dbReference type="ARBA" id="ARBA00004229"/>
    </source>
</evidence>
<sequence>MSRYRGPRLKVIRRLKNLPGLTGKTSNPGETRIATDQSASRKISQFCVRLEAKQRLRFNYGLTERQLLRYVRIARKTKGSTGQVPLQLLEMRLDNIIFHSGMASTIPAARQLVNHRHILVNDRIVDVPSYRCKPKDIITVRNRPTSYNGLRSGINESSRGDKIPDHLSFSLLEGNRPKGLVNRIANRESIDLNINELLVVEYYSRKA</sequence>
<dbReference type="InterPro" id="IPR001912">
    <property type="entry name" value="Ribosomal_uS4_N"/>
</dbReference>
<keyword evidence="5 16" id="KW-0150">Chloroplast</keyword>
<evidence type="ECO:0000256" key="4">
    <source>
        <dbReference type="ARBA" id="ARBA00007465"/>
    </source>
</evidence>
<reference evidence="16" key="1">
    <citation type="journal article" date="2018" name="Mitochondrial DNA Part B Resour">
        <title>Complete chloroplast genome of the tree fern Alsophila podophylla (Cyatheaceae).</title>
        <authorList>
            <person name="Liu S."/>
            <person name="Ping J."/>
            <person name="Wang Z."/>
            <person name="Wang T."/>
            <person name="Su Y."/>
        </authorList>
    </citation>
    <scope>NUCLEOTIDE SEQUENCE</scope>
</reference>
<dbReference type="PROSITE" id="PS50889">
    <property type="entry name" value="S4"/>
    <property type="match status" value="1"/>
</dbReference>
<evidence type="ECO:0000256" key="8">
    <source>
        <dbReference type="ARBA" id="ARBA00022884"/>
    </source>
</evidence>
<dbReference type="Gene3D" id="1.10.1050.10">
    <property type="entry name" value="Ribosomal Protein S4 Delta 41, Chain A, domain 1"/>
    <property type="match status" value="1"/>
</dbReference>
<evidence type="ECO:0000313" key="16">
    <source>
        <dbReference type="EMBL" id="AWV63372.1"/>
    </source>
</evidence>
<evidence type="ECO:0000256" key="6">
    <source>
        <dbReference type="ARBA" id="ARBA00022640"/>
    </source>
</evidence>
<dbReference type="SUPFAM" id="SSF55174">
    <property type="entry name" value="Alpha-L RNA-binding motif"/>
    <property type="match status" value="1"/>
</dbReference>
<dbReference type="SMART" id="SM01390">
    <property type="entry name" value="Ribosomal_S4"/>
    <property type="match status" value="1"/>
</dbReference>
<evidence type="ECO:0000259" key="15">
    <source>
        <dbReference type="SMART" id="SM01390"/>
    </source>
</evidence>
<comment type="similarity">
    <text evidence="4 13">Belongs to the universal ribosomal protein uS4 family.</text>
</comment>
<comment type="subcellular location">
    <subcellularLocation>
        <location evidence="3 13">Plastid</location>
        <location evidence="3 13">Chloroplast</location>
    </subcellularLocation>
</comment>
<dbReference type="GO" id="GO:0042274">
    <property type="term" value="P:ribosomal small subunit biogenesis"/>
    <property type="evidence" value="ECO:0007669"/>
    <property type="project" value="TreeGrafter"/>
</dbReference>
<dbReference type="GO" id="GO:0019843">
    <property type="term" value="F:rRNA binding"/>
    <property type="evidence" value="ECO:0007669"/>
    <property type="project" value="UniProtKB-UniRule"/>
</dbReference>
<dbReference type="FunFam" id="1.10.1050.10:FF:000002">
    <property type="entry name" value="30S ribosomal protein S4, chloroplastic"/>
    <property type="match status" value="1"/>
</dbReference>
<keyword evidence="6 16" id="KW-0934">Plastid</keyword>
<keyword evidence="10 13" id="KW-0687">Ribonucleoprotein</keyword>
<evidence type="ECO:0000256" key="9">
    <source>
        <dbReference type="ARBA" id="ARBA00022980"/>
    </source>
</evidence>
<dbReference type="PANTHER" id="PTHR11831">
    <property type="entry name" value="30S 40S RIBOSOMAL PROTEIN"/>
    <property type="match status" value="1"/>
</dbReference>
<dbReference type="NCBIfam" id="TIGR01017">
    <property type="entry name" value="rpsD_bact"/>
    <property type="match status" value="1"/>
</dbReference>
<protein>
    <recommendedName>
        <fullName evidence="12 13">Small ribosomal subunit protein uS4c</fullName>
    </recommendedName>
</protein>
<dbReference type="Gene3D" id="3.10.290.10">
    <property type="entry name" value="RNA-binding S4 domain"/>
    <property type="match status" value="1"/>
</dbReference>
<dbReference type="GeneID" id="37507991"/>
<dbReference type="HAMAP" id="MF_01306_B">
    <property type="entry name" value="Ribosomal_uS4_B"/>
    <property type="match status" value="1"/>
</dbReference>
<proteinExistence type="inferred from homology"/>
<dbReference type="SMART" id="SM00363">
    <property type="entry name" value="S4"/>
    <property type="match status" value="1"/>
</dbReference>
<dbReference type="FunFam" id="3.10.290.10:FF:000001">
    <property type="entry name" value="30S ribosomal protein S4"/>
    <property type="match status" value="1"/>
</dbReference>
<feature type="domain" description="RNA-binding S4" evidence="14">
    <location>
        <begin position="91"/>
        <end position="155"/>
    </location>
</feature>
<dbReference type="GO" id="GO:0009507">
    <property type="term" value="C:chloroplast"/>
    <property type="evidence" value="ECO:0007669"/>
    <property type="project" value="UniProtKB-SubCell"/>
</dbReference>